<dbReference type="Pfam" id="PF00581">
    <property type="entry name" value="Rhodanese"/>
    <property type="match status" value="1"/>
</dbReference>
<proteinExistence type="predicted"/>
<dbReference type="InterPro" id="IPR001763">
    <property type="entry name" value="Rhodanese-like_dom"/>
</dbReference>
<dbReference type="Gene3D" id="3.40.250.10">
    <property type="entry name" value="Rhodanese-like domain"/>
    <property type="match status" value="1"/>
</dbReference>
<dbReference type="InterPro" id="IPR050229">
    <property type="entry name" value="GlpE_sulfurtransferase"/>
</dbReference>
<dbReference type="RefSeq" id="WP_209467255.1">
    <property type="nucleotide sequence ID" value="NZ_JAGGLG010000023.1"/>
</dbReference>
<dbReference type="SUPFAM" id="SSF52821">
    <property type="entry name" value="Rhodanese/Cell cycle control phosphatase"/>
    <property type="match status" value="1"/>
</dbReference>
<dbReference type="CDD" id="cd00158">
    <property type="entry name" value="RHOD"/>
    <property type="match status" value="1"/>
</dbReference>
<evidence type="ECO:0000313" key="2">
    <source>
        <dbReference type="EMBL" id="MBP2019136.1"/>
    </source>
</evidence>
<dbReference type="PANTHER" id="PTHR43031:SF17">
    <property type="entry name" value="SULFURTRANSFERASE YTWF-RELATED"/>
    <property type="match status" value="1"/>
</dbReference>
<dbReference type="Proteomes" id="UP001519289">
    <property type="component" value="Unassembled WGS sequence"/>
</dbReference>
<keyword evidence="3" id="KW-1185">Reference proteome</keyword>
<dbReference type="EMBL" id="JAGGLG010000023">
    <property type="protein sequence ID" value="MBP2019136.1"/>
    <property type="molecule type" value="Genomic_DNA"/>
</dbReference>
<evidence type="ECO:0000259" key="1">
    <source>
        <dbReference type="PROSITE" id="PS50206"/>
    </source>
</evidence>
<dbReference type="SMART" id="SM00450">
    <property type="entry name" value="RHOD"/>
    <property type="match status" value="1"/>
</dbReference>
<name>A0ABS4JUB5_9FIRM</name>
<accession>A0ABS4JUB5</accession>
<comment type="caution">
    <text evidence="2">The sequence shown here is derived from an EMBL/GenBank/DDBJ whole genome shotgun (WGS) entry which is preliminary data.</text>
</comment>
<dbReference type="PROSITE" id="PS50206">
    <property type="entry name" value="RHODANESE_3"/>
    <property type="match status" value="1"/>
</dbReference>
<dbReference type="InterPro" id="IPR036873">
    <property type="entry name" value="Rhodanese-like_dom_sf"/>
</dbReference>
<reference evidence="2 3" key="1">
    <citation type="submission" date="2021-03" db="EMBL/GenBank/DDBJ databases">
        <title>Genomic Encyclopedia of Type Strains, Phase IV (KMG-IV): sequencing the most valuable type-strain genomes for metagenomic binning, comparative biology and taxonomic classification.</title>
        <authorList>
            <person name="Goeker M."/>
        </authorList>
    </citation>
    <scope>NUCLEOTIDE SEQUENCE [LARGE SCALE GENOMIC DNA]</scope>
    <source>
        <strain evidence="2 3">DSM 27138</strain>
    </source>
</reference>
<feature type="domain" description="Rhodanese" evidence="1">
    <location>
        <begin position="22"/>
        <end position="106"/>
    </location>
</feature>
<protein>
    <submittedName>
        <fullName evidence="2">Rhodanese-related sulfurtransferase</fullName>
    </submittedName>
</protein>
<gene>
    <name evidence="2" type="ORF">J2Z79_002553</name>
</gene>
<evidence type="ECO:0000313" key="3">
    <source>
        <dbReference type="Proteomes" id="UP001519289"/>
    </source>
</evidence>
<organism evidence="2 3">
    <name type="scientific">Symbiobacterium terraclitae</name>
    <dbReference type="NCBI Taxonomy" id="557451"/>
    <lineage>
        <taxon>Bacteria</taxon>
        <taxon>Bacillati</taxon>
        <taxon>Bacillota</taxon>
        <taxon>Clostridia</taxon>
        <taxon>Eubacteriales</taxon>
        <taxon>Symbiobacteriaceae</taxon>
        <taxon>Symbiobacterium</taxon>
    </lineage>
</organism>
<dbReference type="PANTHER" id="PTHR43031">
    <property type="entry name" value="FAD-DEPENDENT OXIDOREDUCTASE"/>
    <property type="match status" value="1"/>
</dbReference>
<sequence length="107" mass="11990">MFGFRPKMASITTAELQARLERGEKPTIIDVREPWEYAEGHVPGAVLKPLGQIRTWAAELNRDDEILVICRTASRSAMACQYLSRLGFTNVKNVEGGMVAWRGKVAR</sequence>